<dbReference type="EMBL" id="ADBF01000257">
    <property type="protein sequence ID" value="EFE48255.1"/>
    <property type="molecule type" value="Genomic_DNA"/>
</dbReference>
<name>D4DV78_NEIEG</name>
<reference evidence="1 2" key="1">
    <citation type="submission" date="2010-02" db="EMBL/GenBank/DDBJ databases">
        <authorList>
            <person name="Weinstock G."/>
            <person name="Sodergren E."/>
            <person name="Clifton S."/>
            <person name="Fulton L."/>
            <person name="Fulton B."/>
            <person name="Courtney L."/>
            <person name="Fronick C."/>
            <person name="Harrison M."/>
            <person name="Strong C."/>
            <person name="Farmer C."/>
            <person name="Delahaunty K."/>
            <person name="Markovic C."/>
            <person name="Hall O."/>
            <person name="Minx P."/>
            <person name="Tomlinson C."/>
            <person name="Mitreva M."/>
            <person name="Nelson J."/>
            <person name="Hou S."/>
            <person name="Wollam A."/>
            <person name="Pepin K.H."/>
            <person name="Johnson M."/>
            <person name="Bhonagiri V."/>
            <person name="Zhang X."/>
            <person name="Suruliraj S."/>
            <person name="Warren W."/>
            <person name="Chinwalla A."/>
            <person name="Mardis E.R."/>
            <person name="Wilson R.K."/>
        </authorList>
    </citation>
    <scope>NUCLEOTIDE SEQUENCE [LARGE SCALE GENOMIC DNA]</scope>
    <source>
        <strain evidence="1 2">ATCC 29315</strain>
    </source>
</reference>
<accession>D4DV78</accession>
<dbReference type="Proteomes" id="UP000005536">
    <property type="component" value="Unassembled WGS sequence"/>
</dbReference>
<gene>
    <name evidence="1" type="ORF">NEIELOOT_02994</name>
</gene>
<proteinExistence type="predicted"/>
<evidence type="ECO:0000313" key="1">
    <source>
        <dbReference type="EMBL" id="EFE48255.1"/>
    </source>
</evidence>
<evidence type="ECO:0000313" key="2">
    <source>
        <dbReference type="Proteomes" id="UP000005536"/>
    </source>
</evidence>
<comment type="caution">
    <text evidence="1">The sequence shown here is derived from an EMBL/GenBank/DDBJ whole genome shotgun (WGS) entry which is preliminary data.</text>
</comment>
<organism evidence="1 2">
    <name type="scientific">Neisseria elongata subsp. glycolytica ATCC 29315</name>
    <dbReference type="NCBI Taxonomy" id="546263"/>
    <lineage>
        <taxon>Bacteria</taxon>
        <taxon>Pseudomonadati</taxon>
        <taxon>Pseudomonadota</taxon>
        <taxon>Betaproteobacteria</taxon>
        <taxon>Neisseriales</taxon>
        <taxon>Neisseriaceae</taxon>
        <taxon>Neisseria</taxon>
    </lineage>
</organism>
<protein>
    <submittedName>
        <fullName evidence="1">Uncharacterized protein</fullName>
    </submittedName>
</protein>
<sequence>MHRRHTIEGRLKTMLLQGGSVFRRPFEYWPRTVCPTQNPIRVRFIRLSLSGRYRQDGWKR</sequence>
<dbReference type="AlphaFoldDB" id="D4DV78"/>